<evidence type="ECO:0000313" key="2">
    <source>
        <dbReference type="Proteomes" id="UP001062846"/>
    </source>
</evidence>
<protein>
    <submittedName>
        <fullName evidence="1">Uncharacterized protein</fullName>
    </submittedName>
</protein>
<proteinExistence type="predicted"/>
<accession>A0ACC0P2K8</accession>
<gene>
    <name evidence="1" type="ORF">RHMOL_Rhmol04G0154800</name>
</gene>
<keyword evidence="2" id="KW-1185">Reference proteome</keyword>
<name>A0ACC0P2K8_RHOML</name>
<dbReference type="Proteomes" id="UP001062846">
    <property type="component" value="Chromosome 4"/>
</dbReference>
<organism evidence="1 2">
    <name type="scientific">Rhododendron molle</name>
    <name type="common">Chinese azalea</name>
    <name type="synonym">Azalea mollis</name>
    <dbReference type="NCBI Taxonomy" id="49168"/>
    <lineage>
        <taxon>Eukaryota</taxon>
        <taxon>Viridiplantae</taxon>
        <taxon>Streptophyta</taxon>
        <taxon>Embryophyta</taxon>
        <taxon>Tracheophyta</taxon>
        <taxon>Spermatophyta</taxon>
        <taxon>Magnoliopsida</taxon>
        <taxon>eudicotyledons</taxon>
        <taxon>Gunneridae</taxon>
        <taxon>Pentapetalae</taxon>
        <taxon>asterids</taxon>
        <taxon>Ericales</taxon>
        <taxon>Ericaceae</taxon>
        <taxon>Ericoideae</taxon>
        <taxon>Rhodoreae</taxon>
        <taxon>Rhododendron</taxon>
    </lineage>
</organism>
<reference evidence="1" key="1">
    <citation type="submission" date="2022-02" db="EMBL/GenBank/DDBJ databases">
        <title>Plant Genome Project.</title>
        <authorList>
            <person name="Zhang R.-G."/>
        </authorList>
    </citation>
    <scope>NUCLEOTIDE SEQUENCE</scope>
    <source>
        <strain evidence="1">AT1</strain>
    </source>
</reference>
<sequence length="84" mass="9141">MGLPEESDSRVLNAGTDLIDESSEATCAVDVFVAGGGLEDQGSTDLVDEVIRFLKYWAENLGSSQTPLKFSQSLLCELLWMDLL</sequence>
<comment type="caution">
    <text evidence="1">The sequence shown here is derived from an EMBL/GenBank/DDBJ whole genome shotgun (WGS) entry which is preliminary data.</text>
</comment>
<evidence type="ECO:0000313" key="1">
    <source>
        <dbReference type="EMBL" id="KAI8559202.1"/>
    </source>
</evidence>
<dbReference type="EMBL" id="CM046391">
    <property type="protein sequence ID" value="KAI8559202.1"/>
    <property type="molecule type" value="Genomic_DNA"/>
</dbReference>